<evidence type="ECO:0000313" key="2">
    <source>
        <dbReference type="EMBL" id="KAJ8768896.1"/>
    </source>
</evidence>
<feature type="region of interest" description="Disordered" evidence="1">
    <location>
        <begin position="52"/>
        <end position="117"/>
    </location>
</feature>
<comment type="caution">
    <text evidence="2">The sequence shown here is derived from an EMBL/GenBank/DDBJ whole genome shotgun (WGS) entry which is preliminary data.</text>
</comment>
<accession>A0AAV8TPP8</accession>
<feature type="region of interest" description="Disordered" evidence="1">
    <location>
        <begin position="1"/>
        <end position="22"/>
    </location>
</feature>
<reference evidence="2 3" key="1">
    <citation type="submission" date="2021-09" db="EMBL/GenBank/DDBJ databases">
        <title>Genomic insights and catalytic innovation underlie evolution of tropane alkaloids biosynthesis.</title>
        <authorList>
            <person name="Wang Y.-J."/>
            <person name="Tian T."/>
            <person name="Huang J.-P."/>
            <person name="Huang S.-X."/>
        </authorList>
    </citation>
    <scope>NUCLEOTIDE SEQUENCE [LARGE SCALE GENOMIC DNA]</scope>
    <source>
        <strain evidence="2">KIB-2018</strain>
        <tissue evidence="2">Leaf</tissue>
    </source>
</reference>
<dbReference type="Proteomes" id="UP001159364">
    <property type="component" value="Linkage Group LG04"/>
</dbReference>
<gene>
    <name evidence="2" type="ORF">K2173_023891</name>
</gene>
<evidence type="ECO:0000313" key="3">
    <source>
        <dbReference type="Proteomes" id="UP001159364"/>
    </source>
</evidence>
<dbReference type="EMBL" id="JAIWQS010000004">
    <property type="protein sequence ID" value="KAJ8768896.1"/>
    <property type="molecule type" value="Genomic_DNA"/>
</dbReference>
<evidence type="ECO:0000256" key="1">
    <source>
        <dbReference type="SAM" id="MobiDB-lite"/>
    </source>
</evidence>
<sequence length="138" mass="14705">MAGLTTIDAGRHAAKKADSGSGTAELVWPAEEAFEITNGDISIIQGSYVDTTTTDSSVSLPASTSAAHSPPEFDTWMQVQRRVRRSPPTPSLFRQKHQAPGPHKVPHDSRFAAMHSIEPLEFTTALAPAPEAPPLPAP</sequence>
<dbReference type="AlphaFoldDB" id="A0AAV8TPP8"/>
<feature type="compositionally biased region" description="Basic and acidic residues" evidence="1">
    <location>
        <begin position="9"/>
        <end position="18"/>
    </location>
</feature>
<protein>
    <submittedName>
        <fullName evidence="2">Uncharacterized protein</fullName>
    </submittedName>
</protein>
<name>A0AAV8TPP8_9ROSI</name>
<keyword evidence="3" id="KW-1185">Reference proteome</keyword>
<organism evidence="2 3">
    <name type="scientific">Erythroxylum novogranatense</name>
    <dbReference type="NCBI Taxonomy" id="1862640"/>
    <lineage>
        <taxon>Eukaryota</taxon>
        <taxon>Viridiplantae</taxon>
        <taxon>Streptophyta</taxon>
        <taxon>Embryophyta</taxon>
        <taxon>Tracheophyta</taxon>
        <taxon>Spermatophyta</taxon>
        <taxon>Magnoliopsida</taxon>
        <taxon>eudicotyledons</taxon>
        <taxon>Gunneridae</taxon>
        <taxon>Pentapetalae</taxon>
        <taxon>rosids</taxon>
        <taxon>fabids</taxon>
        <taxon>Malpighiales</taxon>
        <taxon>Erythroxylaceae</taxon>
        <taxon>Erythroxylum</taxon>
    </lineage>
</organism>
<proteinExistence type="predicted"/>